<dbReference type="InterPro" id="IPR042128">
    <property type="entry name" value="NuoE_dom"/>
</dbReference>
<evidence type="ECO:0000256" key="5">
    <source>
        <dbReference type="ARBA" id="ARBA00023014"/>
    </source>
</evidence>
<dbReference type="SUPFAM" id="SSF52833">
    <property type="entry name" value="Thioredoxin-like"/>
    <property type="match status" value="1"/>
</dbReference>
<evidence type="ECO:0000256" key="4">
    <source>
        <dbReference type="ARBA" id="ARBA00023004"/>
    </source>
</evidence>
<evidence type="ECO:0000256" key="1">
    <source>
        <dbReference type="ARBA" id="ARBA00010643"/>
    </source>
</evidence>
<dbReference type="EC" id="1.6.5.9" evidence="8"/>
<organism evidence="8 9">
    <name type="scientific">Kordiimonas lipolytica</name>
    <dbReference type="NCBI Taxonomy" id="1662421"/>
    <lineage>
        <taxon>Bacteria</taxon>
        <taxon>Pseudomonadati</taxon>
        <taxon>Pseudomonadota</taxon>
        <taxon>Alphaproteobacteria</taxon>
        <taxon>Kordiimonadales</taxon>
        <taxon>Kordiimonadaceae</taxon>
        <taxon>Kordiimonas</taxon>
    </lineage>
</organism>
<comment type="cofactor">
    <cofactor evidence="6">
        <name>[2Fe-2S] cluster</name>
        <dbReference type="ChEBI" id="CHEBI:190135"/>
    </cofactor>
</comment>
<dbReference type="Proteomes" id="UP001595776">
    <property type="component" value="Unassembled WGS sequence"/>
</dbReference>
<dbReference type="NCBIfam" id="NF005722">
    <property type="entry name" value="PRK07539.1-2"/>
    <property type="match status" value="1"/>
</dbReference>
<dbReference type="Gene3D" id="1.10.10.1590">
    <property type="entry name" value="NADH-quinone oxidoreductase subunit E"/>
    <property type="match status" value="1"/>
</dbReference>
<protein>
    <submittedName>
        <fullName evidence="8">NADH-quinone oxidoreductase subunit NuoE</fullName>
        <ecNumber evidence="8">1.6.5.9</ecNumber>
    </submittedName>
</protein>
<evidence type="ECO:0000313" key="8">
    <source>
        <dbReference type="EMBL" id="MFC4347695.1"/>
    </source>
</evidence>
<feature type="region of interest" description="Disordered" evidence="7">
    <location>
        <begin position="163"/>
        <end position="198"/>
    </location>
</feature>
<name>A0ABV8UAJ6_9PROT</name>
<keyword evidence="5" id="KW-0411">Iron-sulfur</keyword>
<keyword evidence="8" id="KW-0560">Oxidoreductase</keyword>
<evidence type="ECO:0000256" key="3">
    <source>
        <dbReference type="ARBA" id="ARBA00022723"/>
    </source>
</evidence>
<dbReference type="InterPro" id="IPR041921">
    <property type="entry name" value="NuoE_N"/>
</dbReference>
<dbReference type="PANTHER" id="PTHR10371">
    <property type="entry name" value="NADH DEHYDROGENASE UBIQUINONE FLAVOPROTEIN 2, MITOCHONDRIAL"/>
    <property type="match status" value="1"/>
</dbReference>
<keyword evidence="2" id="KW-0001">2Fe-2S</keyword>
<dbReference type="InterPro" id="IPR002023">
    <property type="entry name" value="NuoE-like"/>
</dbReference>
<dbReference type="RefSeq" id="WP_068149405.1">
    <property type="nucleotide sequence ID" value="NZ_JBHSCR010000004.1"/>
</dbReference>
<proteinExistence type="inferred from homology"/>
<gene>
    <name evidence="8" type="primary">nuoE</name>
    <name evidence="8" type="ORF">ACFO5Q_07525</name>
</gene>
<reference evidence="9" key="1">
    <citation type="journal article" date="2019" name="Int. J. Syst. Evol. Microbiol.">
        <title>The Global Catalogue of Microorganisms (GCM) 10K type strain sequencing project: providing services to taxonomists for standard genome sequencing and annotation.</title>
        <authorList>
            <consortium name="The Broad Institute Genomics Platform"/>
            <consortium name="The Broad Institute Genome Sequencing Center for Infectious Disease"/>
            <person name="Wu L."/>
            <person name="Ma J."/>
        </authorList>
    </citation>
    <scope>NUCLEOTIDE SEQUENCE [LARGE SCALE GENOMIC DNA]</scope>
    <source>
        <strain evidence="9">CGMCC 1.15304</strain>
    </source>
</reference>
<sequence>MSTAPEKFVWTSENEKAAQAHIAKYPDGRQQSAVMPLLDLAQRQNGGHVTQEIMEYIADYLDMPAIRVQEVATFYTMYNHKPIGKHHVQVCGTTPCWLRGSDGIMKACKSKLGIEKGQTTEDGMFTLSEVECAGACVNAPVVAIDDDYFEDLTPETMTELLEKLAKGEEVKPGPQIDRQNSAPFGGPTTLKGDKGEDA</sequence>
<dbReference type="InterPro" id="IPR036249">
    <property type="entry name" value="Thioredoxin-like_sf"/>
</dbReference>
<dbReference type="PANTHER" id="PTHR10371:SF3">
    <property type="entry name" value="NADH DEHYDROGENASE [UBIQUINONE] FLAVOPROTEIN 2, MITOCHONDRIAL"/>
    <property type="match status" value="1"/>
</dbReference>
<evidence type="ECO:0000313" key="9">
    <source>
        <dbReference type="Proteomes" id="UP001595776"/>
    </source>
</evidence>
<accession>A0ABV8UAJ6</accession>
<dbReference type="NCBIfam" id="TIGR01958">
    <property type="entry name" value="nuoE_fam"/>
    <property type="match status" value="1"/>
</dbReference>
<dbReference type="EMBL" id="JBHSCR010000004">
    <property type="protein sequence ID" value="MFC4347695.1"/>
    <property type="molecule type" value="Genomic_DNA"/>
</dbReference>
<keyword evidence="4" id="KW-0408">Iron</keyword>
<evidence type="ECO:0000256" key="7">
    <source>
        <dbReference type="SAM" id="MobiDB-lite"/>
    </source>
</evidence>
<keyword evidence="3" id="KW-0479">Metal-binding</keyword>
<comment type="caution">
    <text evidence="8">The sequence shown here is derived from an EMBL/GenBank/DDBJ whole genome shotgun (WGS) entry which is preliminary data.</text>
</comment>
<dbReference type="GO" id="GO:0050136">
    <property type="term" value="F:NADH dehydrogenase (quinone) (non-electrogenic) activity"/>
    <property type="evidence" value="ECO:0007669"/>
    <property type="project" value="UniProtKB-EC"/>
</dbReference>
<dbReference type="Gene3D" id="3.40.30.10">
    <property type="entry name" value="Glutaredoxin"/>
    <property type="match status" value="1"/>
</dbReference>
<evidence type="ECO:0000256" key="2">
    <source>
        <dbReference type="ARBA" id="ARBA00022714"/>
    </source>
</evidence>
<dbReference type="NCBIfam" id="NF005725">
    <property type="entry name" value="PRK07539.1-5"/>
    <property type="match status" value="1"/>
</dbReference>
<dbReference type="PIRSF" id="PIRSF000216">
    <property type="entry name" value="NADH_DH_24kDa"/>
    <property type="match status" value="1"/>
</dbReference>
<comment type="similarity">
    <text evidence="1">Belongs to the complex I 24 kDa subunit family.</text>
</comment>
<keyword evidence="9" id="KW-1185">Reference proteome</keyword>
<evidence type="ECO:0000256" key="6">
    <source>
        <dbReference type="ARBA" id="ARBA00034078"/>
    </source>
</evidence>
<dbReference type="Pfam" id="PF01257">
    <property type="entry name" value="2Fe-2S_thioredx"/>
    <property type="match status" value="1"/>
</dbReference>
<dbReference type="CDD" id="cd03064">
    <property type="entry name" value="TRX_Fd_NuoE"/>
    <property type="match status" value="1"/>
</dbReference>